<reference evidence="5 6" key="1">
    <citation type="journal article" date="2011" name="PLoS Genet.">
        <title>Comparative genomic analysis of human fungal pathogens causing paracoccidioidomycosis.</title>
        <authorList>
            <person name="Desjardins C.A."/>
            <person name="Champion M.D."/>
            <person name="Holder J.W."/>
            <person name="Muszewska A."/>
            <person name="Goldberg J."/>
            <person name="Bailao A.M."/>
            <person name="Brigido M.M."/>
            <person name="Ferreira M.E."/>
            <person name="Garcia A.M."/>
            <person name="Grynberg M."/>
            <person name="Gujja S."/>
            <person name="Heiman D.I."/>
            <person name="Henn M.R."/>
            <person name="Kodira C.D."/>
            <person name="Leon-Narvaez H."/>
            <person name="Longo L.V."/>
            <person name="Ma L.J."/>
            <person name="Malavazi I."/>
            <person name="Matsuo A.L."/>
            <person name="Morais F.V."/>
            <person name="Pereira M."/>
            <person name="Rodriguez-Brito S."/>
            <person name="Sakthikumar S."/>
            <person name="Salem-Izacc S.M."/>
            <person name="Sykes S.M."/>
            <person name="Teixeira M.M."/>
            <person name="Vallejo M.C."/>
            <person name="Walter M.E."/>
            <person name="Yandava C."/>
            <person name="Young S."/>
            <person name="Zeng Q."/>
            <person name="Zucker J."/>
            <person name="Felipe M.S."/>
            <person name="Goldman G.H."/>
            <person name="Haas B.J."/>
            <person name="McEwen J.G."/>
            <person name="Nino-Vega G."/>
            <person name="Puccia R."/>
            <person name="San-Blas G."/>
            <person name="Soares C.M."/>
            <person name="Birren B.W."/>
            <person name="Cuomo C.A."/>
        </authorList>
    </citation>
    <scope>NUCLEOTIDE SEQUENCE [LARGE SCALE GENOMIC DNA]</scope>
    <source>
        <strain evidence="6">ATCC MYA-826 / Pb01</strain>
    </source>
</reference>
<dbReference type="Proteomes" id="UP000002059">
    <property type="component" value="Partially assembled WGS sequence"/>
</dbReference>
<dbReference type="PANTHER" id="PTHR10799">
    <property type="entry name" value="SNF2/RAD54 HELICASE FAMILY"/>
    <property type="match status" value="1"/>
</dbReference>
<dbReference type="RefSeq" id="XP_015703456.1">
    <property type="nucleotide sequence ID" value="XM_015846849.1"/>
</dbReference>
<evidence type="ECO:0000259" key="4">
    <source>
        <dbReference type="PROSITE" id="PS51192"/>
    </source>
</evidence>
<dbReference type="SUPFAM" id="SSF52540">
    <property type="entry name" value="P-loop containing nucleoside triphosphate hydrolases"/>
    <property type="match status" value="1"/>
</dbReference>
<dbReference type="OrthoDB" id="5857104at2759"/>
<keyword evidence="1" id="KW-0547">Nucleotide-binding</keyword>
<feature type="region of interest" description="Disordered" evidence="3">
    <location>
        <begin position="237"/>
        <end position="298"/>
    </location>
</feature>
<name>A0A0A2V6J3_PARBA</name>
<dbReference type="STRING" id="502779.A0A0A2V6J3"/>
<dbReference type="KEGG" id="pbl:PAAG_11150"/>
<feature type="compositionally biased region" description="Basic residues" evidence="3">
    <location>
        <begin position="261"/>
        <end position="270"/>
    </location>
</feature>
<dbReference type="GO" id="GO:0005524">
    <property type="term" value="F:ATP binding"/>
    <property type="evidence" value="ECO:0007669"/>
    <property type="project" value="InterPro"/>
</dbReference>
<gene>
    <name evidence="5" type="ORF">PAAG_11150</name>
</gene>
<evidence type="ECO:0000256" key="3">
    <source>
        <dbReference type="SAM" id="MobiDB-lite"/>
    </source>
</evidence>
<feature type="compositionally biased region" description="Acidic residues" evidence="3">
    <location>
        <begin position="286"/>
        <end position="298"/>
    </location>
</feature>
<evidence type="ECO:0000313" key="6">
    <source>
        <dbReference type="Proteomes" id="UP000002059"/>
    </source>
</evidence>
<evidence type="ECO:0000256" key="1">
    <source>
        <dbReference type="ARBA" id="ARBA00022741"/>
    </source>
</evidence>
<feature type="domain" description="Helicase ATP-binding" evidence="4">
    <location>
        <begin position="492"/>
        <end position="606"/>
    </location>
</feature>
<proteinExistence type="predicted"/>
<organism evidence="5 6">
    <name type="scientific">Paracoccidioides lutzii (strain ATCC MYA-826 / Pb01)</name>
    <name type="common">Paracoccidioides brasiliensis</name>
    <dbReference type="NCBI Taxonomy" id="502779"/>
    <lineage>
        <taxon>Eukaryota</taxon>
        <taxon>Fungi</taxon>
        <taxon>Dikarya</taxon>
        <taxon>Ascomycota</taxon>
        <taxon>Pezizomycotina</taxon>
        <taxon>Eurotiomycetes</taxon>
        <taxon>Eurotiomycetidae</taxon>
        <taxon>Onygenales</taxon>
        <taxon>Ajellomycetaceae</taxon>
        <taxon>Paracoccidioides</taxon>
    </lineage>
</organism>
<dbReference type="InterPro" id="IPR027417">
    <property type="entry name" value="P-loop_NTPase"/>
</dbReference>
<keyword evidence="6" id="KW-1185">Reference proteome</keyword>
<dbReference type="PROSITE" id="PS51192">
    <property type="entry name" value="HELICASE_ATP_BIND_1"/>
    <property type="match status" value="1"/>
</dbReference>
<evidence type="ECO:0000256" key="2">
    <source>
        <dbReference type="ARBA" id="ARBA00022840"/>
    </source>
</evidence>
<dbReference type="InterPro" id="IPR014001">
    <property type="entry name" value="Helicase_ATP-bd"/>
</dbReference>
<dbReference type="SMART" id="SM00487">
    <property type="entry name" value="DEXDc"/>
    <property type="match status" value="1"/>
</dbReference>
<dbReference type="InterPro" id="IPR000330">
    <property type="entry name" value="SNF2_N"/>
</dbReference>
<dbReference type="AlphaFoldDB" id="A0A0A2V6J3"/>
<dbReference type="InterPro" id="IPR038718">
    <property type="entry name" value="SNF2-like_sf"/>
</dbReference>
<dbReference type="HOGENOM" id="CLU_424587_0_0_1"/>
<dbReference type="VEuPathDB" id="FungiDB:PAAG_11150"/>
<protein>
    <recommendedName>
        <fullName evidence="4">Helicase ATP-binding domain-containing protein</fullName>
    </recommendedName>
</protein>
<sequence>MVDLVPDTPLRNRRANQSSHPIASDAEYDDRGSSDFEETVATVPVHRHPLPTQAFTLTTQQFTQKTTQPTQIIERNSNHLLSPIAHTSSVVQVATSSPLASKNTHSRPYYTPRAGVLSTNKERIPESPAAQNDPVKRFKEITASAFFNPSTYQNGKVPAKRSVDRMSSAAVNRSTSPKRPRQENAFTLDDIEDYQTRIKVQRIFNVFPNRSIRFILDILVSHRGHYEDSLDHIARLDDDNIPSDRVSDDELKPSPAPAVKKPGRLIRGKKIQPPSESPEPPAIDIDSSESDKPEESEDGGVLETKVLKFFNTCSVVDLADIAEIQESIADNILSKRPFISLDSIRQIIDKDENGKSLNDKPKRYSKKRIGDKVVDKCLDMWTGYEAVDALVSKCEALGKPIADEMKRWGVDIFGAKIEGELDIVSLDNKNTPEKIHDSAIGTPSSHHSSSVEDDDLKPSYSRKKQQFICQPSIMSESITMKNYQIVGINWLSLLFEQSLSCILADDMGLGKTCQVIAFLAHLYEKGVKGPHLVVVPSSTLENWLREFSVFCPKLNVMPYYANQTIRAEIRQQIEDTRDSINVVVTTYTIAKAKIDAQFLRSMDFCVCVSVQTVTHWYSPAEQPPGASFTTWIHPAFSLSRTKGRS</sequence>
<dbReference type="Pfam" id="PF00176">
    <property type="entry name" value="SNF2-rel_dom"/>
    <property type="match status" value="1"/>
</dbReference>
<accession>A0A0A2V6J3</accession>
<feature type="region of interest" description="Disordered" evidence="3">
    <location>
        <begin position="434"/>
        <end position="457"/>
    </location>
</feature>
<keyword evidence="2" id="KW-0067">ATP-binding</keyword>
<evidence type="ECO:0000313" key="5">
    <source>
        <dbReference type="EMBL" id="KGQ01977.1"/>
    </source>
</evidence>
<dbReference type="Gene3D" id="3.40.50.10810">
    <property type="entry name" value="Tandem AAA-ATPase domain"/>
    <property type="match status" value="1"/>
</dbReference>
<dbReference type="GeneID" id="9100244"/>
<feature type="region of interest" description="Disordered" evidence="3">
    <location>
        <begin position="1"/>
        <end position="34"/>
    </location>
</feature>
<dbReference type="EMBL" id="KN293993">
    <property type="protein sequence ID" value="KGQ01977.1"/>
    <property type="molecule type" value="Genomic_DNA"/>
</dbReference>